<dbReference type="Proteomes" id="UP000003706">
    <property type="component" value="Unassembled WGS sequence"/>
</dbReference>
<keyword evidence="5" id="KW-1185">Reference proteome</keyword>
<evidence type="ECO:0000256" key="1">
    <source>
        <dbReference type="ARBA" id="ARBA00022478"/>
    </source>
</evidence>
<dbReference type="SUPFAM" id="SSF63562">
    <property type="entry name" value="RPB6/omega subunit-like"/>
    <property type="match status" value="1"/>
</dbReference>
<comment type="subcellular location">
    <subcellularLocation>
        <location evidence="3">Cytoplasm</location>
    </subcellularLocation>
</comment>
<dbReference type="GO" id="GO:0000428">
    <property type="term" value="C:DNA-directed RNA polymerase complex"/>
    <property type="evidence" value="ECO:0007669"/>
    <property type="project" value="UniProtKB-KW"/>
</dbReference>
<gene>
    <name evidence="3" type="primary">rpo6</name>
    <name evidence="3" type="synonym">rpoK</name>
    <name evidence="4" type="ORF">MetfoDRAFT_0665</name>
</gene>
<dbReference type="GO" id="GO:0005737">
    <property type="term" value="C:cytoplasm"/>
    <property type="evidence" value="ECO:0007669"/>
    <property type="project" value="UniProtKB-SubCell"/>
</dbReference>
<comment type="caution">
    <text evidence="4">The sequence shown here is derived from an EMBL/GenBank/DDBJ whole genome shotgun (WGS) entry which is preliminary data.</text>
</comment>
<evidence type="ECO:0000256" key="3">
    <source>
        <dbReference type="HAMAP-Rule" id="MF_00192"/>
    </source>
</evidence>
<dbReference type="Gene3D" id="3.90.940.10">
    <property type="match status" value="1"/>
</dbReference>
<dbReference type="InterPro" id="IPR006110">
    <property type="entry name" value="Pol_omega/Rpo6/RPB6"/>
</dbReference>
<evidence type="ECO:0000256" key="2">
    <source>
        <dbReference type="ARBA" id="ARBA00023163"/>
    </source>
</evidence>
<dbReference type="HAMAP" id="MF_00192">
    <property type="entry name" value="RNApol_arch_Rpo6"/>
    <property type="match status" value="1"/>
</dbReference>
<dbReference type="GO" id="GO:0042797">
    <property type="term" value="P:tRNA transcription by RNA polymerase III"/>
    <property type="evidence" value="ECO:0007669"/>
    <property type="project" value="TreeGrafter"/>
</dbReference>
<dbReference type="STRING" id="647171.MetfoDRAFT_0665"/>
<dbReference type="SMART" id="SM01409">
    <property type="entry name" value="RNA_pol_Rpb6"/>
    <property type="match status" value="1"/>
</dbReference>
<dbReference type="EC" id="2.7.7.6" evidence="3"/>
<proteinExistence type="inferred from homology"/>
<comment type="subunit">
    <text evidence="3">Part of the RNA polymerase complex.</text>
</comment>
<dbReference type="AlphaFoldDB" id="H1KXZ2"/>
<dbReference type="GO" id="GO:0006360">
    <property type="term" value="P:transcription by RNA polymerase I"/>
    <property type="evidence" value="ECO:0007669"/>
    <property type="project" value="TreeGrafter"/>
</dbReference>
<dbReference type="Pfam" id="PF01192">
    <property type="entry name" value="RNA_pol_Rpb6"/>
    <property type="match status" value="1"/>
</dbReference>
<keyword evidence="3" id="KW-0548">Nucleotidyltransferase</keyword>
<evidence type="ECO:0000313" key="5">
    <source>
        <dbReference type="Proteomes" id="UP000003706"/>
    </source>
</evidence>
<sequence>MRLTKFEVARVLGARAMQISEGALITIETDKSSTLDIAMEEIKKGMVPLRVKRPKIGFEE</sequence>
<dbReference type="PANTHER" id="PTHR47227:SF5">
    <property type="entry name" value="DNA-DIRECTED RNA POLYMERASES I, II, AND III SUBUNIT RPABC2"/>
    <property type="match status" value="1"/>
</dbReference>
<dbReference type="RefSeq" id="WP_007044107.1">
    <property type="nucleotide sequence ID" value="NZ_AGJL01000012.1"/>
</dbReference>
<dbReference type="GO" id="GO:0006366">
    <property type="term" value="P:transcription by RNA polymerase II"/>
    <property type="evidence" value="ECO:0007669"/>
    <property type="project" value="TreeGrafter"/>
</dbReference>
<protein>
    <recommendedName>
        <fullName evidence="3">DNA-directed RNA polymerase subunit Rpo6</fullName>
        <ecNumber evidence="3">2.7.7.6</ecNumber>
    </recommendedName>
    <alternativeName>
        <fullName evidence="3">DNA-directed RNA polymerase subunit K</fullName>
    </alternativeName>
</protein>
<organism evidence="4 5">
    <name type="scientific">Methanotorris formicicus Mc-S-70</name>
    <dbReference type="NCBI Taxonomy" id="647171"/>
    <lineage>
        <taxon>Archaea</taxon>
        <taxon>Methanobacteriati</taxon>
        <taxon>Methanobacteriota</taxon>
        <taxon>Methanomada group</taxon>
        <taxon>Methanococci</taxon>
        <taxon>Methanococcales</taxon>
        <taxon>Methanocaldococcaceae</taxon>
        <taxon>Methanotorris</taxon>
    </lineage>
</organism>
<keyword evidence="3" id="KW-0963">Cytoplasm</keyword>
<dbReference type="NCBIfam" id="NF002206">
    <property type="entry name" value="PRK01099.1-1"/>
    <property type="match status" value="1"/>
</dbReference>
<keyword evidence="1 3" id="KW-0240">DNA-directed RNA polymerase</keyword>
<dbReference type="GO" id="GO:0003677">
    <property type="term" value="F:DNA binding"/>
    <property type="evidence" value="ECO:0007669"/>
    <property type="project" value="UniProtKB-UniRule"/>
</dbReference>
<dbReference type="OrthoDB" id="10567at2157"/>
<accession>H1KXZ2</accession>
<dbReference type="InterPro" id="IPR020708">
    <property type="entry name" value="DNA-dir_RNA_polK_14-18kDa_CS"/>
</dbReference>
<comment type="function">
    <text evidence="3">DNA-dependent RNA polymerase (RNAP) catalyzes the transcription of DNA into RNA using the four ribonucleoside triphosphates as substrates.</text>
</comment>
<dbReference type="InterPro" id="IPR006111">
    <property type="entry name" value="Rpo6/Rpb6"/>
</dbReference>
<evidence type="ECO:0000313" key="4">
    <source>
        <dbReference type="EMBL" id="EHP87776.1"/>
    </source>
</evidence>
<keyword evidence="2 3" id="KW-0804">Transcription</keyword>
<comment type="catalytic activity">
    <reaction evidence="3">
        <text>RNA(n) + a ribonucleoside 5'-triphosphate = RNA(n+1) + diphosphate</text>
        <dbReference type="Rhea" id="RHEA:21248"/>
        <dbReference type="Rhea" id="RHEA-COMP:14527"/>
        <dbReference type="Rhea" id="RHEA-COMP:17342"/>
        <dbReference type="ChEBI" id="CHEBI:33019"/>
        <dbReference type="ChEBI" id="CHEBI:61557"/>
        <dbReference type="ChEBI" id="CHEBI:140395"/>
        <dbReference type="EC" id="2.7.7.6"/>
    </reaction>
</comment>
<dbReference type="GO" id="GO:0003899">
    <property type="term" value="F:DNA-directed RNA polymerase activity"/>
    <property type="evidence" value="ECO:0007669"/>
    <property type="project" value="UniProtKB-UniRule"/>
</dbReference>
<dbReference type="EMBL" id="AGJL01000012">
    <property type="protein sequence ID" value="EHP87776.1"/>
    <property type="molecule type" value="Genomic_DNA"/>
</dbReference>
<dbReference type="PANTHER" id="PTHR47227">
    <property type="entry name" value="DNA-DIRECTED RNA POLYMERASE SUBUNIT K"/>
    <property type="match status" value="1"/>
</dbReference>
<dbReference type="InterPro" id="IPR036161">
    <property type="entry name" value="RPB6/omega-like_sf"/>
</dbReference>
<dbReference type="NCBIfam" id="NF002208">
    <property type="entry name" value="PRK01099.1-3"/>
    <property type="match status" value="1"/>
</dbReference>
<comment type="similarity">
    <text evidence="3">Belongs to the archaeal Rpo6/eukaryotic RPB6 RNA polymerase subunit family.</text>
</comment>
<dbReference type="PROSITE" id="PS01111">
    <property type="entry name" value="RNA_POL_K_14KD"/>
    <property type="match status" value="1"/>
</dbReference>
<reference evidence="4 5" key="1">
    <citation type="submission" date="2011-09" db="EMBL/GenBank/DDBJ databases">
        <title>The draft genome of Methanotorris formicicus Mc-S-70.</title>
        <authorList>
            <consortium name="US DOE Joint Genome Institute (JGI-PGF)"/>
            <person name="Lucas S."/>
            <person name="Han J."/>
            <person name="Lapidus A."/>
            <person name="Cheng J.-F."/>
            <person name="Goodwin L."/>
            <person name="Pitluck S."/>
            <person name="Peters L."/>
            <person name="Land M.L."/>
            <person name="Hauser L."/>
            <person name="Sieprawska-Lupa M."/>
            <person name="Takai K."/>
            <person name="Miyazaki J."/>
            <person name="Whitman W."/>
            <person name="Woyke T.J."/>
        </authorList>
    </citation>
    <scope>NUCLEOTIDE SEQUENCE [LARGE SCALE GENOMIC DNA]</scope>
    <source>
        <strain evidence="4 5">Mc-S-70</strain>
    </source>
</reference>
<dbReference type="PIRSF" id="PIRSF000778">
    <property type="entry name" value="RpoK/RPB6"/>
    <property type="match status" value="1"/>
</dbReference>
<keyword evidence="3" id="KW-0808">Transferase</keyword>
<name>H1KXZ2_9EURY</name>